<gene>
    <name evidence="2" type="ORF">FEZ63_18785</name>
</gene>
<dbReference type="Proteomes" id="UP000325684">
    <property type="component" value="Unassembled WGS sequence"/>
</dbReference>
<protein>
    <submittedName>
        <fullName evidence="2">DUF1488 family protein</fullName>
    </submittedName>
</protein>
<reference evidence="2 3" key="1">
    <citation type="journal article" date="2019" name="Microorganisms">
        <title>Genome Insights into the Novel Species Microvirga brassicacearum, a Rapeseed Endophyte with Biotechnological Potential.</title>
        <authorList>
            <person name="Jimenez-Gomez A."/>
            <person name="Saati-Santamaria Z."/>
            <person name="Igual J.M."/>
            <person name="Rivas R."/>
            <person name="Mateos P.F."/>
            <person name="Garcia-Fraile P."/>
        </authorList>
    </citation>
    <scope>NUCLEOTIDE SEQUENCE [LARGE SCALE GENOMIC DNA]</scope>
    <source>
        <strain evidence="2 3">CDVBN77</strain>
    </source>
</reference>
<keyword evidence="3" id="KW-1185">Reference proteome</keyword>
<comment type="caution">
    <text evidence="2">The sequence shown here is derived from an EMBL/GenBank/DDBJ whole genome shotgun (WGS) entry which is preliminary data.</text>
</comment>
<feature type="compositionally biased region" description="Basic and acidic residues" evidence="1">
    <location>
        <begin position="73"/>
        <end position="85"/>
    </location>
</feature>
<sequence>MWREDIDSLAFRPDGHNGLCVVHRLAFRALVGARLSPEICLAYFREHRARFNDAARAKAGRKGLPAHSNFHLTSRDLRRAPTESA</sequence>
<accession>A0A5N3P6Q3</accession>
<proteinExistence type="predicted"/>
<dbReference type="AlphaFoldDB" id="A0A5N3P6Q3"/>
<evidence type="ECO:0000313" key="2">
    <source>
        <dbReference type="EMBL" id="KAB0265408.1"/>
    </source>
</evidence>
<dbReference type="EMBL" id="VCMV01000036">
    <property type="protein sequence ID" value="KAB0265408.1"/>
    <property type="molecule type" value="Genomic_DNA"/>
</dbReference>
<name>A0A5N3P6Q3_9HYPH</name>
<dbReference type="OrthoDB" id="7307007at2"/>
<organism evidence="2 3">
    <name type="scientific">Microvirga brassicacearum</name>
    <dbReference type="NCBI Taxonomy" id="2580413"/>
    <lineage>
        <taxon>Bacteria</taxon>
        <taxon>Pseudomonadati</taxon>
        <taxon>Pseudomonadota</taxon>
        <taxon>Alphaproteobacteria</taxon>
        <taxon>Hyphomicrobiales</taxon>
        <taxon>Methylobacteriaceae</taxon>
        <taxon>Microvirga</taxon>
    </lineage>
</organism>
<evidence type="ECO:0000256" key="1">
    <source>
        <dbReference type="SAM" id="MobiDB-lite"/>
    </source>
</evidence>
<evidence type="ECO:0000313" key="3">
    <source>
        <dbReference type="Proteomes" id="UP000325684"/>
    </source>
</evidence>
<feature type="region of interest" description="Disordered" evidence="1">
    <location>
        <begin position="65"/>
        <end position="85"/>
    </location>
</feature>